<evidence type="ECO:0000313" key="1">
    <source>
        <dbReference type="EMBL" id="PRY38400.1"/>
    </source>
</evidence>
<dbReference type="AlphaFoldDB" id="A0A2T0SYC5"/>
<name>A0A2T0SYC5_9BACT</name>
<dbReference type="EMBL" id="PVTE01000009">
    <property type="protein sequence ID" value="PRY38400.1"/>
    <property type="molecule type" value="Genomic_DNA"/>
</dbReference>
<sequence length="107" mass="12423">MKKPFVTYQISREILPEIKYIPVIGLPVNSISQIEERFQKPNTKLLGESLYNVWGTFTNKEYRNRVDVNQLFDTPQEAIEYGKQQLLTIFGTPQPAQQSSVIEYVDL</sequence>
<dbReference type="RefSeq" id="WP_106138131.1">
    <property type="nucleotide sequence ID" value="NZ_PVTE01000009.1"/>
</dbReference>
<keyword evidence="2" id="KW-1185">Reference proteome</keyword>
<reference evidence="1 2" key="1">
    <citation type="submission" date="2018-03" db="EMBL/GenBank/DDBJ databases">
        <title>Genomic Encyclopedia of Archaeal and Bacterial Type Strains, Phase II (KMG-II): from individual species to whole genera.</title>
        <authorList>
            <person name="Goeker M."/>
        </authorList>
    </citation>
    <scope>NUCLEOTIDE SEQUENCE [LARGE SCALE GENOMIC DNA]</scope>
    <source>
        <strain evidence="1 2">DSM 28354</strain>
    </source>
</reference>
<dbReference type="Proteomes" id="UP000238375">
    <property type="component" value="Unassembled WGS sequence"/>
</dbReference>
<evidence type="ECO:0000313" key="2">
    <source>
        <dbReference type="Proteomes" id="UP000238375"/>
    </source>
</evidence>
<accession>A0A2T0SYC5</accession>
<protein>
    <submittedName>
        <fullName evidence="1">Uncharacterized protein</fullName>
    </submittedName>
</protein>
<comment type="caution">
    <text evidence="1">The sequence shown here is derived from an EMBL/GenBank/DDBJ whole genome shotgun (WGS) entry which is preliminary data.</text>
</comment>
<organism evidence="1 2">
    <name type="scientific">Spirosoma oryzae</name>
    <dbReference type="NCBI Taxonomy" id="1469603"/>
    <lineage>
        <taxon>Bacteria</taxon>
        <taxon>Pseudomonadati</taxon>
        <taxon>Bacteroidota</taxon>
        <taxon>Cytophagia</taxon>
        <taxon>Cytophagales</taxon>
        <taxon>Cytophagaceae</taxon>
        <taxon>Spirosoma</taxon>
    </lineage>
</organism>
<gene>
    <name evidence="1" type="ORF">CLV58_109127</name>
</gene>
<proteinExistence type="predicted"/>